<dbReference type="PROSITE" id="PS00518">
    <property type="entry name" value="ZF_RING_1"/>
    <property type="match status" value="1"/>
</dbReference>
<dbReference type="GO" id="GO:0000724">
    <property type="term" value="P:double-strand break repair via homologous recombination"/>
    <property type="evidence" value="ECO:0007669"/>
    <property type="project" value="TreeGrafter"/>
</dbReference>
<dbReference type="Proteomes" id="UP001438707">
    <property type="component" value="Unassembled WGS sequence"/>
</dbReference>
<evidence type="ECO:0000256" key="3">
    <source>
        <dbReference type="ARBA" id="ARBA00022723"/>
    </source>
</evidence>
<dbReference type="InterPro" id="IPR001841">
    <property type="entry name" value="Znf_RING"/>
</dbReference>
<evidence type="ECO:0000259" key="13">
    <source>
        <dbReference type="PROSITE" id="PS50172"/>
    </source>
</evidence>
<feature type="region of interest" description="Disordered" evidence="11">
    <location>
        <begin position="768"/>
        <end position="923"/>
    </location>
</feature>
<evidence type="ECO:0000256" key="4">
    <source>
        <dbReference type="ARBA" id="ARBA00022737"/>
    </source>
</evidence>
<dbReference type="PROSITE" id="PS50199">
    <property type="entry name" value="ZF_RANBP2_2"/>
    <property type="match status" value="1"/>
</dbReference>
<feature type="region of interest" description="Disordered" evidence="11">
    <location>
        <begin position="1366"/>
        <end position="1741"/>
    </location>
</feature>
<feature type="region of interest" description="Disordered" evidence="11">
    <location>
        <begin position="1259"/>
        <end position="1347"/>
    </location>
</feature>
<feature type="region of interest" description="Disordered" evidence="11">
    <location>
        <begin position="188"/>
        <end position="281"/>
    </location>
</feature>
<dbReference type="EMBL" id="JALJOS010000008">
    <property type="protein sequence ID" value="KAK9835893.1"/>
    <property type="molecule type" value="Genomic_DNA"/>
</dbReference>
<protein>
    <recommendedName>
        <fullName evidence="2">RanBP-type and C3HC4-type zinc finger-containing protein 1</fullName>
    </recommendedName>
</protein>
<accession>A0AAW1RQF9</accession>
<feature type="region of interest" description="Disordered" evidence="11">
    <location>
        <begin position="121"/>
        <end position="155"/>
    </location>
</feature>
<feature type="compositionally biased region" description="Low complexity" evidence="11">
    <location>
        <begin position="1081"/>
        <end position="1095"/>
    </location>
</feature>
<dbReference type="SMART" id="SM00184">
    <property type="entry name" value="RING"/>
    <property type="match status" value="1"/>
</dbReference>
<feature type="domain" description="RING-type" evidence="12">
    <location>
        <begin position="16"/>
        <end position="55"/>
    </location>
</feature>
<evidence type="ECO:0000256" key="7">
    <source>
        <dbReference type="ARBA" id="ARBA00022833"/>
    </source>
</evidence>
<keyword evidence="6 10" id="KW-0863">Zinc-finger</keyword>
<feature type="compositionally biased region" description="Basic and acidic residues" evidence="11">
    <location>
        <begin position="1487"/>
        <end position="1497"/>
    </location>
</feature>
<feature type="compositionally biased region" description="Polar residues" evidence="11">
    <location>
        <begin position="1287"/>
        <end position="1301"/>
    </location>
</feature>
<organism evidence="15 16">
    <name type="scientific">Apatococcus lobatus</name>
    <dbReference type="NCBI Taxonomy" id="904363"/>
    <lineage>
        <taxon>Eukaryota</taxon>
        <taxon>Viridiplantae</taxon>
        <taxon>Chlorophyta</taxon>
        <taxon>core chlorophytes</taxon>
        <taxon>Trebouxiophyceae</taxon>
        <taxon>Chlorellales</taxon>
        <taxon>Chlorellaceae</taxon>
        <taxon>Apatococcus</taxon>
    </lineage>
</organism>
<evidence type="ECO:0000313" key="16">
    <source>
        <dbReference type="Proteomes" id="UP001438707"/>
    </source>
</evidence>
<dbReference type="Gene3D" id="4.10.1060.10">
    <property type="entry name" value="Zinc finger, RanBP2-type"/>
    <property type="match status" value="1"/>
</dbReference>
<feature type="region of interest" description="Disordered" evidence="11">
    <location>
        <begin position="1053"/>
        <end position="1095"/>
    </location>
</feature>
<dbReference type="InterPro" id="IPR013083">
    <property type="entry name" value="Znf_RING/FYVE/PHD"/>
</dbReference>
<feature type="region of interest" description="Disordered" evidence="11">
    <location>
        <begin position="304"/>
        <end position="347"/>
    </location>
</feature>
<evidence type="ECO:0000313" key="15">
    <source>
        <dbReference type="EMBL" id="KAK9835893.1"/>
    </source>
</evidence>
<dbReference type="Pfam" id="PF13923">
    <property type="entry name" value="zf-C3HC4_2"/>
    <property type="match status" value="1"/>
</dbReference>
<feature type="compositionally biased region" description="Basic and acidic residues" evidence="11">
    <location>
        <begin position="495"/>
        <end position="507"/>
    </location>
</feature>
<dbReference type="GO" id="GO:0004842">
    <property type="term" value="F:ubiquitin-protein transferase activity"/>
    <property type="evidence" value="ECO:0007669"/>
    <property type="project" value="TreeGrafter"/>
</dbReference>
<feature type="region of interest" description="Disordered" evidence="11">
    <location>
        <begin position="362"/>
        <end position="385"/>
    </location>
</feature>
<feature type="compositionally biased region" description="Basic and acidic residues" evidence="11">
    <location>
        <begin position="1544"/>
        <end position="1558"/>
    </location>
</feature>
<dbReference type="PROSITE" id="PS01358">
    <property type="entry name" value="ZF_RANBP2_1"/>
    <property type="match status" value="1"/>
</dbReference>
<evidence type="ECO:0000256" key="10">
    <source>
        <dbReference type="PROSITE-ProRule" id="PRU00322"/>
    </source>
</evidence>
<feature type="region of interest" description="Disordered" evidence="11">
    <location>
        <begin position="1179"/>
        <end position="1211"/>
    </location>
</feature>
<feature type="region of interest" description="Disordered" evidence="11">
    <location>
        <begin position="535"/>
        <end position="605"/>
    </location>
</feature>
<feature type="region of interest" description="Disordered" evidence="11">
    <location>
        <begin position="1947"/>
        <end position="1966"/>
    </location>
</feature>
<dbReference type="Gene3D" id="3.30.40.10">
    <property type="entry name" value="Zinc/RING finger domain, C3HC4 (zinc finger)"/>
    <property type="match status" value="1"/>
</dbReference>
<evidence type="ECO:0000256" key="11">
    <source>
        <dbReference type="SAM" id="MobiDB-lite"/>
    </source>
</evidence>
<feature type="domain" description="BRCT" evidence="13">
    <location>
        <begin position="1900"/>
        <end position="1995"/>
    </location>
</feature>
<evidence type="ECO:0000256" key="6">
    <source>
        <dbReference type="ARBA" id="ARBA00022771"/>
    </source>
</evidence>
<gene>
    <name evidence="15" type="ORF">WJX74_010361</name>
</gene>
<keyword evidence="9" id="KW-0539">Nucleus</keyword>
<dbReference type="GO" id="GO:0008270">
    <property type="term" value="F:zinc ion binding"/>
    <property type="evidence" value="ECO:0007669"/>
    <property type="project" value="UniProtKB-KW"/>
</dbReference>
<feature type="compositionally biased region" description="Polar residues" evidence="11">
    <location>
        <begin position="1413"/>
        <end position="1436"/>
    </location>
</feature>
<dbReference type="PANTHER" id="PTHR13763">
    <property type="entry name" value="BREAST CANCER TYPE 1 SUSCEPTIBILITY PROTEIN BRCA1"/>
    <property type="match status" value="1"/>
</dbReference>
<dbReference type="SUPFAM" id="SSF57850">
    <property type="entry name" value="RING/U-box"/>
    <property type="match status" value="1"/>
</dbReference>
<comment type="caution">
    <text evidence="15">The sequence shown here is derived from an EMBL/GenBank/DDBJ whole genome shotgun (WGS) entry which is preliminary data.</text>
</comment>
<feature type="compositionally biased region" description="Low complexity" evidence="11">
    <location>
        <begin position="1647"/>
        <end position="1656"/>
    </location>
</feature>
<feature type="domain" description="RanBP2-type" evidence="14">
    <location>
        <begin position="923"/>
        <end position="952"/>
    </location>
</feature>
<keyword evidence="4" id="KW-0677">Repeat</keyword>
<dbReference type="SUPFAM" id="SSF52113">
    <property type="entry name" value="BRCT domain"/>
    <property type="match status" value="1"/>
</dbReference>
<dbReference type="GO" id="GO:0045944">
    <property type="term" value="P:positive regulation of transcription by RNA polymerase II"/>
    <property type="evidence" value="ECO:0007669"/>
    <property type="project" value="TreeGrafter"/>
</dbReference>
<feature type="compositionally biased region" description="Basic and acidic residues" evidence="11">
    <location>
        <begin position="783"/>
        <end position="793"/>
    </location>
</feature>
<name>A0AAW1RQF9_9CHLO</name>
<dbReference type="InterPro" id="IPR036420">
    <property type="entry name" value="BRCT_dom_sf"/>
</dbReference>
<dbReference type="PANTHER" id="PTHR13763:SF0">
    <property type="entry name" value="BREAST CANCER TYPE 1 SUSCEPTIBILITY PROTEIN"/>
    <property type="match status" value="1"/>
</dbReference>
<dbReference type="InterPro" id="IPR031099">
    <property type="entry name" value="BRCA1-associated"/>
</dbReference>
<proteinExistence type="predicted"/>
<feature type="compositionally biased region" description="Basic and acidic residues" evidence="11">
    <location>
        <begin position="1661"/>
        <end position="1674"/>
    </location>
</feature>
<evidence type="ECO:0000256" key="2">
    <source>
        <dbReference type="ARBA" id="ARBA00017887"/>
    </source>
</evidence>
<keyword evidence="3" id="KW-0479">Metal-binding</keyword>
<keyword evidence="5" id="KW-0227">DNA damage</keyword>
<feature type="compositionally biased region" description="Basic and acidic residues" evidence="11">
    <location>
        <begin position="570"/>
        <end position="587"/>
    </location>
</feature>
<dbReference type="PROSITE" id="PS50089">
    <property type="entry name" value="ZF_RING_2"/>
    <property type="match status" value="1"/>
</dbReference>
<dbReference type="Pfam" id="PF00533">
    <property type="entry name" value="BRCT"/>
    <property type="match status" value="1"/>
</dbReference>
<reference evidence="15 16" key="1">
    <citation type="journal article" date="2024" name="Nat. Commun.">
        <title>Phylogenomics reveals the evolutionary origins of lichenization in chlorophyte algae.</title>
        <authorList>
            <person name="Puginier C."/>
            <person name="Libourel C."/>
            <person name="Otte J."/>
            <person name="Skaloud P."/>
            <person name="Haon M."/>
            <person name="Grisel S."/>
            <person name="Petersen M."/>
            <person name="Berrin J.G."/>
            <person name="Delaux P.M."/>
            <person name="Dal Grande F."/>
            <person name="Keller J."/>
        </authorList>
    </citation>
    <scope>NUCLEOTIDE SEQUENCE [LARGE SCALE GENOMIC DNA]</scope>
    <source>
        <strain evidence="15 16">SAG 2145</strain>
    </source>
</reference>
<evidence type="ECO:0000256" key="1">
    <source>
        <dbReference type="ARBA" id="ARBA00004123"/>
    </source>
</evidence>
<feature type="compositionally biased region" description="Polar residues" evidence="11">
    <location>
        <begin position="799"/>
        <end position="813"/>
    </location>
</feature>
<dbReference type="InterPro" id="IPR001357">
    <property type="entry name" value="BRCT_dom"/>
</dbReference>
<dbReference type="Gene3D" id="3.40.50.10190">
    <property type="entry name" value="BRCT domain"/>
    <property type="match status" value="1"/>
</dbReference>
<keyword evidence="8" id="KW-0234">DNA repair</keyword>
<dbReference type="PROSITE" id="PS50172">
    <property type="entry name" value="BRCT"/>
    <property type="match status" value="2"/>
</dbReference>
<feature type="domain" description="BRCT" evidence="13">
    <location>
        <begin position="1751"/>
        <end position="1837"/>
    </location>
</feature>
<dbReference type="InterPro" id="IPR017907">
    <property type="entry name" value="Znf_RING_CS"/>
</dbReference>
<feature type="compositionally biased region" description="Polar residues" evidence="11">
    <location>
        <begin position="1261"/>
        <end position="1273"/>
    </location>
</feature>
<evidence type="ECO:0000259" key="14">
    <source>
        <dbReference type="PROSITE" id="PS50199"/>
    </source>
</evidence>
<evidence type="ECO:0000256" key="5">
    <source>
        <dbReference type="ARBA" id="ARBA00022763"/>
    </source>
</evidence>
<sequence length="1995" mass="208996">MNSLEGLQALSKELSCSICLGVLKPPVARLGCCHYFCTPCITESLRSQSKCPLCKTACRRRDISRDEKMDRVALMYTELERASGEQLICTQLSSPLPMQRAATNMQPQGSPPVAAVLVEASAASPRPSQQPLLAGHSNEQGAPLQPAISPTSPQACNPIPEHCSPCHAAGAQTSQGHKAALEPETGLAPASTLLTPMQPGSVARPRGMRDGAPTSEGHAQVVSMPLPGQQQHQQQQDPFMDSVASPSWSPAVHIAGPSEAKRPCGSQHATSPVDVHEAEASMASKDADMPLAPAEMFQPAWMQQPHVQSAQEGRDRSDGSARLHQPSPRLLEGTDRMPAAAGRPADAAELGSVDLSMHSTLAETHGSPGVDAEQGPMGCLQESVSPVQGSFAEGQRQPLKPLPGFMPFSWLADVEEDAYATQQEMVSLTPLGSAPGTAPRSTRHQGLTPIQEVSPHPMTGLDPDCISPSGPARDLRRTVSLSDPALHFDGNSPGSDDRDAPAADVSSLDKRPEAYHIGGSQQRLALPTFADPELGLADSSTGADGMEAWNNSKAMQSGAPSQSIPMQHGLEADGQHAADSHPARDDGLLAGSGEMFSKPSGRSQQLLLGETVPQDSRKAEAALHPTEAQMFDAAEPLVMRPVGPVPASVSSPLRPPPQMVADTQVELSPSGQTEVEPGRQRALDNSAEAMAADSAGFLASAGSLLKSAGMPATLITTASQPDDQALAASVSRDVGTALHSTSGVVSEALLPTSLDSCAQLNGNDTATGHRVSNAGLEHGFGQESRHENGDAHAAKGFRNPQSGATTSSVQPQHGCTDAAARLSQSTIPQEGDGTFVTQTKGSAGARSEAKKGIKKGGSEMQQLSISAGSKMKPAKTPAGPSRLRQTTLQPGPGPRSAPPTISTKRRLSRDAAPASGGRRIPQRLQPWTCGTCTLHNPASAARCTLCLSWRPSSPNIAAPSAGSPVQGRGHVEVEEDAPQAISAADADSISALSSAGLLSQPSAEAALGEDKLQSARACLTACPMGLQNEFLPSNMAHSLDKMQAEENMRPGMPATAMSAEAPPTGESSEAPAIAAANDEQTAQPATGTATASGPQASILSHDAIPGRSLPIAGIESHSAATAAPQTGGVLLKEPTAAAPQAAPAFGMTSGPTVSLWPGAALPAAGPRVGGPAVAQPTAAVGTAPAAEQVAGPPTAKPGARKGKRRSSLGGFKAPRAEDVLVDAVAPSKVPVGGNVDAPVADTILDSQQLPVEANELHQHQLPGSASGHAQSLDDQIAEPVQHRQEESPLQQSHEGQQSSDQHSAETHPECAGKQLQKDEAGGAGNGSRTRRAAQNDMKQKQFNQKLPGAAVPASVCYDDPHLHGVQQSLEGQHTAAIGGSCQRGKGRSRRGSAAQPPAGAAESVKLGAEPQRQAETCRQQCTAREQQPDGGSNTAPQWPPQRASGRMTRPPHATCPSSKRGRSSGHIAMEPAPPTKRRRSDPGPSTQDDRPDADDKPAAVAGQHQAKGNKQKRKSVCAAELQPPHQDGDSMVNQAGANDCATQEPRERQLRRRSESMHAKTQTPHLDDVSVSKGAKASGACTEQPGRVCKQRQKSETVLAGKQASRKQQQQQLMAAPDGGSTDSLKADRPKVLQPRRSSGGVLKEMQPPQQQQQQPLHGPDASKHDESKSDQPKARKQRRRSESMLAEMKSQQQQQPEQGIGQQGKWARQHRQSGLDGQADSPSATIHGRQRKKPRASPLQRWQVRQPSWVLLGSGISAAERKLLEQLRDASSASLVSEWTSSVTHVVCPHSASCSLGWRTMKYLLGIASGKWVLGWAWLEACLEQGRAVAEEGFEIGEDTHGPTSGPILARLSRLEANPRLLSHWQVYLQPAQAEPCGRPSHTRPASNGRKPPGDLAFLVPLVEALGARLLPRAPAPTMGTRARCSNSTGAGAAAGPHSVIVTSKEHHGCNRPCGSSEDKSSQEEGRMVPVVSHQWLCDCAASFQVLPLEQFTC</sequence>
<feature type="region of interest" description="Disordered" evidence="11">
    <location>
        <begin position="483"/>
        <end position="507"/>
    </location>
</feature>
<feature type="compositionally biased region" description="Basic and acidic residues" evidence="11">
    <location>
        <begin position="312"/>
        <end position="321"/>
    </location>
</feature>
<feature type="compositionally biased region" description="Polar residues" evidence="11">
    <location>
        <begin position="549"/>
        <end position="565"/>
    </location>
</feature>
<feature type="compositionally biased region" description="Low complexity" evidence="11">
    <location>
        <begin position="1692"/>
        <end position="1705"/>
    </location>
</feature>
<dbReference type="InterPro" id="IPR001876">
    <property type="entry name" value="Znf_RanBP2"/>
</dbReference>
<comment type="subcellular location">
    <subcellularLocation>
        <location evidence="1">Nucleus</location>
    </subcellularLocation>
</comment>
<keyword evidence="16" id="KW-1185">Reference proteome</keyword>
<feature type="compositionally biased region" description="Basic and acidic residues" evidence="11">
    <location>
        <begin position="1302"/>
        <end position="1320"/>
    </location>
</feature>
<evidence type="ECO:0000256" key="8">
    <source>
        <dbReference type="ARBA" id="ARBA00023204"/>
    </source>
</evidence>
<evidence type="ECO:0000259" key="12">
    <source>
        <dbReference type="PROSITE" id="PS50089"/>
    </source>
</evidence>
<feature type="compositionally biased region" description="Low complexity" evidence="11">
    <location>
        <begin position="336"/>
        <end position="347"/>
    </location>
</feature>
<keyword evidence="7" id="KW-0862">Zinc</keyword>
<dbReference type="CDD" id="cd17734">
    <property type="entry name" value="BRCT_Bard1_rpt1"/>
    <property type="match status" value="1"/>
</dbReference>
<dbReference type="GO" id="GO:0005634">
    <property type="term" value="C:nucleus"/>
    <property type="evidence" value="ECO:0007669"/>
    <property type="project" value="UniProtKB-SubCell"/>
</dbReference>
<evidence type="ECO:0000256" key="9">
    <source>
        <dbReference type="ARBA" id="ARBA00023242"/>
    </source>
</evidence>